<evidence type="ECO:0000259" key="4">
    <source>
        <dbReference type="Pfam" id="PF00676"/>
    </source>
</evidence>
<keyword evidence="2" id="KW-0560">Oxidoreductase</keyword>
<proteinExistence type="predicted"/>
<dbReference type="EMBL" id="DVMM01000181">
    <property type="protein sequence ID" value="HIU30265.1"/>
    <property type="molecule type" value="Genomic_DNA"/>
</dbReference>
<evidence type="ECO:0000256" key="1">
    <source>
        <dbReference type="ARBA" id="ARBA00001964"/>
    </source>
</evidence>
<evidence type="ECO:0000256" key="3">
    <source>
        <dbReference type="ARBA" id="ARBA00023052"/>
    </source>
</evidence>
<dbReference type="InterPro" id="IPR050642">
    <property type="entry name" value="PDH_E1_Alpha_Subunit"/>
</dbReference>
<evidence type="ECO:0000313" key="5">
    <source>
        <dbReference type="EMBL" id="HIU30265.1"/>
    </source>
</evidence>
<dbReference type="PANTHER" id="PTHR11516">
    <property type="entry name" value="PYRUVATE DEHYDROGENASE E1 COMPONENT, ALPHA SUBUNIT BACTERIAL AND ORGANELLAR"/>
    <property type="match status" value="1"/>
</dbReference>
<accession>A0A9D1IB91</accession>
<keyword evidence="3" id="KW-0786">Thiamine pyrophosphate</keyword>
<dbReference type="Pfam" id="PF00676">
    <property type="entry name" value="E1_dh"/>
    <property type="match status" value="1"/>
</dbReference>
<dbReference type="GO" id="GO:0006086">
    <property type="term" value="P:pyruvate decarboxylation to acetyl-CoA"/>
    <property type="evidence" value="ECO:0007669"/>
    <property type="project" value="TreeGrafter"/>
</dbReference>
<dbReference type="Proteomes" id="UP000824089">
    <property type="component" value="Unassembled WGS sequence"/>
</dbReference>
<reference evidence="5" key="1">
    <citation type="submission" date="2020-10" db="EMBL/GenBank/DDBJ databases">
        <authorList>
            <person name="Gilroy R."/>
        </authorList>
    </citation>
    <scope>NUCLEOTIDE SEQUENCE</scope>
    <source>
        <strain evidence="5">CHK195-4489</strain>
    </source>
</reference>
<gene>
    <name evidence="5" type="ORF">IAD50_08230</name>
</gene>
<protein>
    <submittedName>
        <fullName evidence="5">Thiamine pyrophosphate-dependent dehydrogenase E1 component subunit alpha</fullName>
    </submittedName>
</protein>
<comment type="cofactor">
    <cofactor evidence="1">
        <name>thiamine diphosphate</name>
        <dbReference type="ChEBI" id="CHEBI:58937"/>
    </cofactor>
</comment>
<dbReference type="AlphaFoldDB" id="A0A9D1IB91"/>
<comment type="caution">
    <text evidence="5">The sequence shown here is derived from an EMBL/GenBank/DDBJ whole genome shotgun (WGS) entry which is preliminary data.</text>
</comment>
<sequence length="341" mass="36765">MEKNEILDRARALWIYQIMNEIRCFEEKALSLFEANRLRGSVHLCIGEEAIPAAVCSLLDDADYIASTHRGHGHCIAKGASLDRAMAELMGKATGYCKGKGGSMHIADLERGNLGANAIVGGGVPIAVGAALASKLQHSDLAAEGKMPVAISFFGDGASNQGVVHEAMNLASVWKLPVVFVCENNGYGISVPQWQSTSVKDIAVRGAAYDMPYETVDGNKAPEVLAAAARAVERARTGGGPTLLEFKTYRWLGHWTGDPCVYRTREEVEAWKQRCPIQYMRGYMLEKNLASEAELDAIEKKARADAEAAAEYALSSPEPDPAHVMDDVFNDTNLSAEGAGF</sequence>
<dbReference type="InterPro" id="IPR029061">
    <property type="entry name" value="THDP-binding"/>
</dbReference>
<organism evidence="5 6">
    <name type="scientific">Candidatus Egerieisoma faecipullorum</name>
    <dbReference type="NCBI Taxonomy" id="2840963"/>
    <lineage>
        <taxon>Bacteria</taxon>
        <taxon>Bacillati</taxon>
        <taxon>Bacillota</taxon>
        <taxon>Clostridia</taxon>
        <taxon>Eubacteriales</taxon>
        <taxon>Clostridiaceae</taxon>
        <taxon>Clostridiaceae incertae sedis</taxon>
        <taxon>Candidatus Egerieisoma</taxon>
    </lineage>
</organism>
<dbReference type="GO" id="GO:0004739">
    <property type="term" value="F:pyruvate dehydrogenase (acetyl-transferring) activity"/>
    <property type="evidence" value="ECO:0007669"/>
    <property type="project" value="TreeGrafter"/>
</dbReference>
<dbReference type="CDD" id="cd02000">
    <property type="entry name" value="TPP_E1_PDC_ADC_BCADC"/>
    <property type="match status" value="1"/>
</dbReference>
<name>A0A9D1IB91_9CLOT</name>
<dbReference type="SUPFAM" id="SSF52518">
    <property type="entry name" value="Thiamin diphosphate-binding fold (THDP-binding)"/>
    <property type="match status" value="1"/>
</dbReference>
<evidence type="ECO:0000313" key="6">
    <source>
        <dbReference type="Proteomes" id="UP000824089"/>
    </source>
</evidence>
<dbReference type="InterPro" id="IPR001017">
    <property type="entry name" value="DH_E1"/>
</dbReference>
<feature type="domain" description="Dehydrogenase E1 component" evidence="4">
    <location>
        <begin position="19"/>
        <end position="321"/>
    </location>
</feature>
<dbReference type="Gene3D" id="3.40.50.970">
    <property type="match status" value="1"/>
</dbReference>
<evidence type="ECO:0000256" key="2">
    <source>
        <dbReference type="ARBA" id="ARBA00023002"/>
    </source>
</evidence>
<dbReference type="PANTHER" id="PTHR11516:SF60">
    <property type="entry name" value="PYRUVATE DEHYDROGENASE E1 COMPONENT SUBUNIT ALPHA"/>
    <property type="match status" value="1"/>
</dbReference>
<reference evidence="5" key="2">
    <citation type="journal article" date="2021" name="PeerJ">
        <title>Extensive microbial diversity within the chicken gut microbiome revealed by metagenomics and culture.</title>
        <authorList>
            <person name="Gilroy R."/>
            <person name="Ravi A."/>
            <person name="Getino M."/>
            <person name="Pursley I."/>
            <person name="Horton D.L."/>
            <person name="Alikhan N.F."/>
            <person name="Baker D."/>
            <person name="Gharbi K."/>
            <person name="Hall N."/>
            <person name="Watson M."/>
            <person name="Adriaenssens E.M."/>
            <person name="Foster-Nyarko E."/>
            <person name="Jarju S."/>
            <person name="Secka A."/>
            <person name="Antonio M."/>
            <person name="Oren A."/>
            <person name="Chaudhuri R.R."/>
            <person name="La Ragione R."/>
            <person name="Hildebrand F."/>
            <person name="Pallen M.J."/>
        </authorList>
    </citation>
    <scope>NUCLEOTIDE SEQUENCE</scope>
    <source>
        <strain evidence="5">CHK195-4489</strain>
    </source>
</reference>